<reference evidence="6" key="2">
    <citation type="submission" date="2021-04" db="EMBL/GenBank/DDBJ databases">
        <authorList>
            <person name="Gilroy R."/>
        </authorList>
    </citation>
    <scope>NUCLEOTIDE SEQUENCE</scope>
    <source>
        <strain evidence="6">378</strain>
    </source>
</reference>
<dbReference type="EMBL" id="JAHLFE010000130">
    <property type="protein sequence ID" value="MBU3844489.1"/>
    <property type="molecule type" value="Genomic_DNA"/>
</dbReference>
<evidence type="ECO:0000256" key="1">
    <source>
        <dbReference type="ARBA" id="ARBA00023015"/>
    </source>
</evidence>
<dbReference type="PANTHER" id="PTHR43280">
    <property type="entry name" value="ARAC-FAMILY TRANSCRIPTIONAL REGULATOR"/>
    <property type="match status" value="1"/>
</dbReference>
<accession>A0A948TGI1</accession>
<dbReference type="PROSITE" id="PS00041">
    <property type="entry name" value="HTH_ARAC_FAMILY_1"/>
    <property type="match status" value="1"/>
</dbReference>
<evidence type="ECO:0000256" key="2">
    <source>
        <dbReference type="ARBA" id="ARBA00023125"/>
    </source>
</evidence>
<evidence type="ECO:0000256" key="3">
    <source>
        <dbReference type="ARBA" id="ARBA00023163"/>
    </source>
</evidence>
<dbReference type="SUPFAM" id="SSF46689">
    <property type="entry name" value="Homeodomain-like"/>
    <property type="match status" value="1"/>
</dbReference>
<evidence type="ECO:0000313" key="6">
    <source>
        <dbReference type="EMBL" id="MBU3844489.1"/>
    </source>
</evidence>
<protein>
    <submittedName>
        <fullName evidence="6">Helix-turn-helix domain-containing protein</fullName>
    </submittedName>
</protein>
<organism evidence="6 7">
    <name type="scientific">Candidatus Anaerobiospirillum pullicola</name>
    <dbReference type="NCBI Taxonomy" id="2838451"/>
    <lineage>
        <taxon>Bacteria</taxon>
        <taxon>Pseudomonadati</taxon>
        <taxon>Pseudomonadota</taxon>
        <taxon>Gammaproteobacteria</taxon>
        <taxon>Aeromonadales</taxon>
        <taxon>Succinivibrionaceae</taxon>
        <taxon>Anaerobiospirillum</taxon>
    </lineage>
</organism>
<dbReference type="SUPFAM" id="SSF51215">
    <property type="entry name" value="Regulatory protein AraC"/>
    <property type="match status" value="1"/>
</dbReference>
<dbReference type="Gene3D" id="1.10.10.60">
    <property type="entry name" value="Homeodomain-like"/>
    <property type="match status" value="2"/>
</dbReference>
<dbReference type="PANTHER" id="PTHR43280:SF25">
    <property type="entry name" value="ARABINOSE OPERON REGULATORY PROTEIN"/>
    <property type="match status" value="1"/>
</dbReference>
<dbReference type="SMART" id="SM00342">
    <property type="entry name" value="HTH_ARAC"/>
    <property type="match status" value="1"/>
</dbReference>
<dbReference type="GO" id="GO:0003700">
    <property type="term" value="F:DNA-binding transcription factor activity"/>
    <property type="evidence" value="ECO:0007669"/>
    <property type="project" value="InterPro"/>
</dbReference>
<sequence>MGDNKGLDLRGEQRSKSEAELDRSPLWSSLSCLDLVPHLHHPCAVAHTVSGSHNPLASIEQQMLDNNQLRLFFYDCLLGGISSVGQELPADTIVDWPQGLHGYVLQLTLDGEGLVRDREQSFTCVPGDLLLFPPKVPMYYHLKPFASHWVYAWIYFYPRPYWRPALNFPDAISLKPTISAAIGDDLRQQALKLAVPVAEEELASGAMTPQTAAAPKTTLSGAQASAYDPMKLLRQIAAIEEQLGREIDLEPAEQLQAQETLAAHYKGQSPEEIVSSCLTLCTKDMVSNAVGYFQVPHSQWEEFASLFKQVVRRTQSLHEFSRLLASNYLEQILLRRMELGLNDELMVVDQRVSHTCLYMQENISNPQFSIADIAAHSQLSTSRISHLFEGNTGMSIIRWRDQERLKLAKHLLLSTNMRMDQIAAQIGIQDRGYFFKFFKRNCGLTPNQYRRDVRMAFLQGAELEEDDLD</sequence>
<dbReference type="InterPro" id="IPR018062">
    <property type="entry name" value="HTH_AraC-typ_CS"/>
</dbReference>
<keyword evidence="2" id="KW-0238">DNA-binding</keyword>
<feature type="region of interest" description="Disordered" evidence="4">
    <location>
        <begin position="1"/>
        <end position="20"/>
    </location>
</feature>
<evidence type="ECO:0000256" key="4">
    <source>
        <dbReference type="SAM" id="MobiDB-lite"/>
    </source>
</evidence>
<reference evidence="6" key="1">
    <citation type="journal article" date="2021" name="PeerJ">
        <title>Extensive microbial diversity within the chicken gut microbiome revealed by metagenomics and culture.</title>
        <authorList>
            <person name="Gilroy R."/>
            <person name="Ravi A."/>
            <person name="Getino M."/>
            <person name="Pursley I."/>
            <person name="Horton D.L."/>
            <person name="Alikhan N.F."/>
            <person name="Baker D."/>
            <person name="Gharbi K."/>
            <person name="Hall N."/>
            <person name="Watson M."/>
            <person name="Adriaenssens E.M."/>
            <person name="Foster-Nyarko E."/>
            <person name="Jarju S."/>
            <person name="Secka A."/>
            <person name="Antonio M."/>
            <person name="Oren A."/>
            <person name="Chaudhuri R.R."/>
            <person name="La Ragione R."/>
            <person name="Hildebrand F."/>
            <person name="Pallen M.J."/>
        </authorList>
    </citation>
    <scope>NUCLEOTIDE SEQUENCE</scope>
    <source>
        <strain evidence="6">378</strain>
    </source>
</reference>
<dbReference type="Pfam" id="PF12833">
    <property type="entry name" value="HTH_18"/>
    <property type="match status" value="1"/>
</dbReference>
<feature type="domain" description="HTH araC/xylS-type" evidence="5">
    <location>
        <begin position="353"/>
        <end position="452"/>
    </location>
</feature>
<proteinExistence type="predicted"/>
<evidence type="ECO:0000313" key="7">
    <source>
        <dbReference type="Proteomes" id="UP000733611"/>
    </source>
</evidence>
<keyword evidence="3" id="KW-0804">Transcription</keyword>
<dbReference type="InterPro" id="IPR037923">
    <property type="entry name" value="HTH-like"/>
</dbReference>
<comment type="caution">
    <text evidence="6">The sequence shown here is derived from an EMBL/GenBank/DDBJ whole genome shotgun (WGS) entry which is preliminary data.</text>
</comment>
<dbReference type="Proteomes" id="UP000733611">
    <property type="component" value="Unassembled WGS sequence"/>
</dbReference>
<name>A0A948TGI1_9GAMM</name>
<gene>
    <name evidence="6" type="ORF">H9847_06440</name>
</gene>
<dbReference type="Pfam" id="PF02311">
    <property type="entry name" value="AraC_binding"/>
    <property type="match status" value="1"/>
</dbReference>
<dbReference type="PROSITE" id="PS01124">
    <property type="entry name" value="HTH_ARAC_FAMILY_2"/>
    <property type="match status" value="1"/>
</dbReference>
<evidence type="ECO:0000259" key="5">
    <source>
        <dbReference type="PROSITE" id="PS01124"/>
    </source>
</evidence>
<keyword evidence="1" id="KW-0805">Transcription regulation</keyword>
<dbReference type="InterPro" id="IPR003313">
    <property type="entry name" value="AraC-bd"/>
</dbReference>
<dbReference type="InterPro" id="IPR009057">
    <property type="entry name" value="Homeodomain-like_sf"/>
</dbReference>
<dbReference type="Gene3D" id="2.60.120.280">
    <property type="entry name" value="Regulatory protein AraC"/>
    <property type="match status" value="2"/>
</dbReference>
<dbReference type="AlphaFoldDB" id="A0A948TGI1"/>
<dbReference type="GO" id="GO:0043565">
    <property type="term" value="F:sequence-specific DNA binding"/>
    <property type="evidence" value="ECO:0007669"/>
    <property type="project" value="InterPro"/>
</dbReference>
<dbReference type="InterPro" id="IPR018060">
    <property type="entry name" value="HTH_AraC"/>
</dbReference>